<feature type="domain" description="Glycoside hydrolase family 2 immunoglobulin-like beta-sandwich" evidence="4">
    <location>
        <begin position="187"/>
        <end position="290"/>
    </location>
</feature>
<dbReference type="InterPro" id="IPR013783">
    <property type="entry name" value="Ig-like_fold"/>
</dbReference>
<dbReference type="Gene3D" id="3.20.20.80">
    <property type="entry name" value="Glycosidases"/>
    <property type="match status" value="1"/>
</dbReference>
<gene>
    <name evidence="9" type="ORF">AAK873_06170</name>
</gene>
<dbReference type="SUPFAM" id="SSF51445">
    <property type="entry name" value="(Trans)glycosidases"/>
    <property type="match status" value="1"/>
</dbReference>
<dbReference type="InterPro" id="IPR051913">
    <property type="entry name" value="GH2_Domain-Containing"/>
</dbReference>
<dbReference type="PANTHER" id="PTHR42732">
    <property type="entry name" value="BETA-GALACTOSIDASE"/>
    <property type="match status" value="1"/>
</dbReference>
<reference evidence="9 10" key="1">
    <citation type="submission" date="2024-03" db="EMBL/GenBank/DDBJ databases">
        <title>Mouse gut bacterial collection (mGBC) of GemPharmatech.</title>
        <authorList>
            <person name="He Y."/>
            <person name="Dong L."/>
            <person name="Wu D."/>
            <person name="Gao X."/>
            <person name="Lin Z."/>
        </authorList>
    </citation>
    <scope>NUCLEOTIDE SEQUENCE [LARGE SCALE GENOMIC DNA]</scope>
    <source>
        <strain evidence="9 10">54-13</strain>
    </source>
</reference>
<dbReference type="InterPro" id="IPR006103">
    <property type="entry name" value="Glyco_hydro_2_cat"/>
</dbReference>
<evidence type="ECO:0000256" key="3">
    <source>
        <dbReference type="ARBA" id="ARBA00023295"/>
    </source>
</evidence>
<dbReference type="InterPro" id="IPR006101">
    <property type="entry name" value="Glyco_hydro_2"/>
</dbReference>
<proteinExistence type="inferred from homology"/>
<dbReference type="InterPro" id="IPR006104">
    <property type="entry name" value="Glyco_hydro_2_N"/>
</dbReference>
<dbReference type="InterPro" id="IPR008979">
    <property type="entry name" value="Galactose-bd-like_sf"/>
</dbReference>
<dbReference type="GO" id="GO:0016787">
    <property type="term" value="F:hydrolase activity"/>
    <property type="evidence" value="ECO:0007669"/>
    <property type="project" value="UniProtKB-KW"/>
</dbReference>
<accession>A0ABV4CW21</accession>
<feature type="domain" description="DUF4982" evidence="7">
    <location>
        <begin position="619"/>
        <end position="678"/>
    </location>
</feature>
<evidence type="ECO:0000259" key="4">
    <source>
        <dbReference type="Pfam" id="PF00703"/>
    </source>
</evidence>
<comment type="similarity">
    <text evidence="1">Belongs to the glycosyl hydrolase 2 family.</text>
</comment>
<dbReference type="SUPFAM" id="SSF49303">
    <property type="entry name" value="beta-Galactosidase/glucuronidase domain"/>
    <property type="match status" value="1"/>
</dbReference>
<dbReference type="SUPFAM" id="SSF49785">
    <property type="entry name" value="Galactose-binding domain-like"/>
    <property type="match status" value="1"/>
</dbReference>
<dbReference type="Pfam" id="PF00703">
    <property type="entry name" value="Glyco_hydro_2"/>
    <property type="match status" value="1"/>
</dbReference>
<keyword evidence="3" id="KW-0326">Glycosidase</keyword>
<dbReference type="PRINTS" id="PR00132">
    <property type="entry name" value="GLHYDRLASE2"/>
</dbReference>
<dbReference type="Pfam" id="PF18565">
    <property type="entry name" value="Glyco_hydro2_C5"/>
    <property type="match status" value="1"/>
</dbReference>
<evidence type="ECO:0000259" key="8">
    <source>
        <dbReference type="Pfam" id="PF18565"/>
    </source>
</evidence>
<organism evidence="9 10">
    <name type="scientific">Heminiphilus faecis</name>
    <dbReference type="NCBI Taxonomy" id="2601703"/>
    <lineage>
        <taxon>Bacteria</taxon>
        <taxon>Pseudomonadati</taxon>
        <taxon>Bacteroidota</taxon>
        <taxon>Bacteroidia</taxon>
        <taxon>Bacteroidales</taxon>
        <taxon>Muribaculaceae</taxon>
        <taxon>Heminiphilus</taxon>
    </lineage>
</organism>
<sequence length="802" mass="89476">MYRFIALAAVLLSFVISSQGAYLTNRSLDEGWRFSLDADSTALAPGYDDSSWRIVDLPHDWSVEGDFDRNAPAGNDGGYLPTGIGWYRHGFDYKPDEECDRVLLYFEGVYMNSEVWVNGHRAGGRPYGYSPFYIDIAPYLKPGPDNVIAVKVDNSAQKNCRWYSGSGIYRSVYYTQAPRVEIIPESMVITTPVVTADSARVDVRMLVENRTDTVASLKASFSSLCRHRDMPTIEKSFTAAPRDTTEVRVSFTVDDPALWSPDSPTIYLMLTYLSQNDNDIDVSHSIYGLRRFEYSADKGLLLNGKPIVLSGACVHHDNGILGARSYSGAEIRKARLLKEAGFNAVRTSHNPPAAAFLDACDALGLIVIDEAFDGWRSSKTAHDYAELFDEWAVEDVKAMVMRDRNHPSILAWSIGNEIIERKSPEAVRTARLLAETCRKYDPTRPVTSALASWDSDWEIYDPLAAEHDIVGYNYMIHKSESDHERVPSRVMWQTESYPRDAFSNWVKVNDNPYIIGDFVWTGIDYLGESGIGRYFYEGQTEGEHFERDQWPWHGSYCGDIDLIGTRKPVSHYRQALYDTDSARVYIAVREPDGYRGKIKETMWGVYPTWESWTWPGHEGKPVDIEVVSRCDKVRLYVNGQAAGEAAMNRDNGYRAVFKVPYEPGSIRAVGLDAAGKETDVVSDTLHTAGEPFAIRLTLDRTGLKYKDVAYVLAEIVDARGNVVPDASNRLTFEVNEAGHILATGSADMTSGHVYTDNVCDAWKGRALCVLNSGTGAGDIALRVTSPGLTDATATIKTIITVR</sequence>
<dbReference type="InterPro" id="IPR032311">
    <property type="entry name" value="DUF4982"/>
</dbReference>
<keyword evidence="2 9" id="KW-0378">Hydrolase</keyword>
<dbReference type="RefSeq" id="WP_121697967.1">
    <property type="nucleotide sequence ID" value="NZ_JBCLPP010000013.1"/>
</dbReference>
<keyword evidence="10" id="KW-1185">Reference proteome</keyword>
<dbReference type="Proteomes" id="UP001565200">
    <property type="component" value="Unassembled WGS sequence"/>
</dbReference>
<feature type="domain" description="Glycoside hydrolase family 2" evidence="8">
    <location>
        <begin position="694"/>
        <end position="793"/>
    </location>
</feature>
<evidence type="ECO:0000256" key="1">
    <source>
        <dbReference type="ARBA" id="ARBA00007401"/>
    </source>
</evidence>
<evidence type="ECO:0000259" key="5">
    <source>
        <dbReference type="Pfam" id="PF02836"/>
    </source>
</evidence>
<dbReference type="Gene3D" id="2.60.120.260">
    <property type="entry name" value="Galactose-binding domain-like"/>
    <property type="match status" value="1"/>
</dbReference>
<dbReference type="InterPro" id="IPR006102">
    <property type="entry name" value="Ig-like_GH2"/>
</dbReference>
<evidence type="ECO:0000259" key="7">
    <source>
        <dbReference type="Pfam" id="PF16355"/>
    </source>
</evidence>
<dbReference type="InterPro" id="IPR036156">
    <property type="entry name" value="Beta-gal/glucu_dom_sf"/>
</dbReference>
<dbReference type="Pfam" id="PF16355">
    <property type="entry name" value="DUF4982"/>
    <property type="match status" value="1"/>
</dbReference>
<dbReference type="PANTHER" id="PTHR42732:SF1">
    <property type="entry name" value="BETA-MANNOSIDASE"/>
    <property type="match status" value="1"/>
</dbReference>
<name>A0ABV4CW21_9BACT</name>
<evidence type="ECO:0000313" key="9">
    <source>
        <dbReference type="EMBL" id="MEY8245202.1"/>
    </source>
</evidence>
<evidence type="ECO:0000259" key="6">
    <source>
        <dbReference type="Pfam" id="PF02837"/>
    </source>
</evidence>
<dbReference type="EMBL" id="JBCLPP010000013">
    <property type="protein sequence ID" value="MEY8245202.1"/>
    <property type="molecule type" value="Genomic_DNA"/>
</dbReference>
<dbReference type="Gene3D" id="2.60.40.10">
    <property type="entry name" value="Immunoglobulins"/>
    <property type="match status" value="3"/>
</dbReference>
<feature type="domain" description="Glycosyl hydrolases family 2 sugar binding" evidence="6">
    <location>
        <begin position="26"/>
        <end position="177"/>
    </location>
</feature>
<comment type="caution">
    <text evidence="9">The sequence shown here is derived from an EMBL/GenBank/DDBJ whole genome shotgun (WGS) entry which is preliminary data.</text>
</comment>
<dbReference type="InterPro" id="IPR040605">
    <property type="entry name" value="Glyco_hydro2_dom5"/>
</dbReference>
<dbReference type="Pfam" id="PF02836">
    <property type="entry name" value="Glyco_hydro_2_C"/>
    <property type="match status" value="1"/>
</dbReference>
<protein>
    <submittedName>
        <fullName evidence="9">Glycoside hydrolase family 2 TIM barrel-domain containing protein</fullName>
    </submittedName>
</protein>
<feature type="domain" description="Glycoside hydrolase family 2 catalytic" evidence="5">
    <location>
        <begin position="297"/>
        <end position="451"/>
    </location>
</feature>
<evidence type="ECO:0000313" key="10">
    <source>
        <dbReference type="Proteomes" id="UP001565200"/>
    </source>
</evidence>
<evidence type="ECO:0000256" key="2">
    <source>
        <dbReference type="ARBA" id="ARBA00022801"/>
    </source>
</evidence>
<dbReference type="Pfam" id="PF02837">
    <property type="entry name" value="Glyco_hydro_2_N"/>
    <property type="match status" value="1"/>
</dbReference>
<dbReference type="InterPro" id="IPR017853">
    <property type="entry name" value="GH"/>
</dbReference>